<keyword evidence="5" id="KW-1185">Reference proteome</keyword>
<organism evidence="4 5">
    <name type="scientific">Boseongicola aestuarii</name>
    <dbReference type="NCBI Taxonomy" id="1470561"/>
    <lineage>
        <taxon>Bacteria</taxon>
        <taxon>Pseudomonadati</taxon>
        <taxon>Pseudomonadota</taxon>
        <taxon>Alphaproteobacteria</taxon>
        <taxon>Rhodobacterales</taxon>
        <taxon>Paracoccaceae</taxon>
        <taxon>Boseongicola</taxon>
    </lineage>
</organism>
<dbReference type="SMART" id="SM00116">
    <property type="entry name" value="CBS"/>
    <property type="match status" value="2"/>
</dbReference>
<dbReference type="PANTHER" id="PTHR43080:SF26">
    <property type="entry name" value="REGULATORY PROTEIN"/>
    <property type="match status" value="1"/>
</dbReference>
<evidence type="ECO:0000256" key="1">
    <source>
        <dbReference type="ARBA" id="ARBA00023122"/>
    </source>
</evidence>
<reference evidence="4 5" key="1">
    <citation type="submission" date="2017-05" db="EMBL/GenBank/DDBJ databases">
        <authorList>
            <person name="Song R."/>
            <person name="Chenine A.L."/>
            <person name="Ruprecht R.M."/>
        </authorList>
    </citation>
    <scope>NUCLEOTIDE SEQUENCE [LARGE SCALE GENOMIC DNA]</scope>
    <source>
        <strain evidence="4 5">CECT 8489</strain>
    </source>
</reference>
<dbReference type="InterPro" id="IPR046342">
    <property type="entry name" value="CBS_dom_sf"/>
</dbReference>
<dbReference type="EMBL" id="FXXQ01000001">
    <property type="protein sequence ID" value="SMX21992.1"/>
    <property type="molecule type" value="Genomic_DNA"/>
</dbReference>
<dbReference type="RefSeq" id="WP_093972011.1">
    <property type="nucleotide sequence ID" value="NZ_FXXQ01000001.1"/>
</dbReference>
<dbReference type="InterPro" id="IPR000644">
    <property type="entry name" value="CBS_dom"/>
</dbReference>
<dbReference type="AlphaFoldDB" id="A0A238IVK4"/>
<name>A0A238IVK4_9RHOB</name>
<sequence>MKRVALVSDYMTRDLITLTPQTEINRAMNLLLDNRISGAPVLDADGTLVGILSKKDCLKAAIEASYYRSWGGTVEEHMSRTVQTLDAGMDIFAATNAFLESSFRRFPVMKDGRLVGQISRADALRAMSDNWD</sequence>
<dbReference type="Proteomes" id="UP000201838">
    <property type="component" value="Unassembled WGS sequence"/>
</dbReference>
<evidence type="ECO:0000259" key="3">
    <source>
        <dbReference type="PROSITE" id="PS51371"/>
    </source>
</evidence>
<dbReference type="Pfam" id="PF00571">
    <property type="entry name" value="CBS"/>
    <property type="match status" value="2"/>
</dbReference>
<dbReference type="InterPro" id="IPR044729">
    <property type="entry name" value="CBS_bac"/>
</dbReference>
<evidence type="ECO:0000256" key="2">
    <source>
        <dbReference type="PROSITE-ProRule" id="PRU00703"/>
    </source>
</evidence>
<dbReference type="PANTHER" id="PTHR43080">
    <property type="entry name" value="CBS DOMAIN-CONTAINING PROTEIN CBSX3, MITOCHONDRIAL"/>
    <property type="match status" value="1"/>
</dbReference>
<dbReference type="CDD" id="cd04629">
    <property type="entry name" value="CBS_pair_bac"/>
    <property type="match status" value="1"/>
</dbReference>
<dbReference type="OrthoDB" id="9783590at2"/>
<dbReference type="PROSITE" id="PS51371">
    <property type="entry name" value="CBS"/>
    <property type="match status" value="2"/>
</dbReference>
<dbReference type="Gene3D" id="3.10.580.10">
    <property type="entry name" value="CBS-domain"/>
    <property type="match status" value="1"/>
</dbReference>
<evidence type="ECO:0000313" key="4">
    <source>
        <dbReference type="EMBL" id="SMX21992.1"/>
    </source>
</evidence>
<evidence type="ECO:0000313" key="5">
    <source>
        <dbReference type="Proteomes" id="UP000201838"/>
    </source>
</evidence>
<feature type="domain" description="CBS" evidence="3">
    <location>
        <begin position="78"/>
        <end position="132"/>
    </location>
</feature>
<gene>
    <name evidence="4" type="ORF">BOA8489_00079</name>
</gene>
<accession>A0A238IVK4</accession>
<protein>
    <submittedName>
        <fullName evidence="4">Inosine 5'-monophosphate dehydrogenase</fullName>
    </submittedName>
</protein>
<dbReference type="SUPFAM" id="SSF54631">
    <property type="entry name" value="CBS-domain pair"/>
    <property type="match status" value="1"/>
</dbReference>
<feature type="domain" description="CBS" evidence="3">
    <location>
        <begin position="11"/>
        <end position="69"/>
    </location>
</feature>
<proteinExistence type="predicted"/>
<keyword evidence="1 2" id="KW-0129">CBS domain</keyword>
<dbReference type="InterPro" id="IPR051257">
    <property type="entry name" value="Diverse_CBS-Domain"/>
</dbReference>